<sequence length="150" mass="16338">MEPRKVDGSDFMLLTVHFLESFSNFLENEKAAAAAAADIIWDLASYKHLVSVVQTSGAIPVLVELLRDGSGDVKEKVSGAIAQFSYNKAGRLALADSGAIPIPIQTLEELRENAAEALDRLMQIRASDTRLDSSLRQLSVEHLTRDPSLT</sequence>
<dbReference type="AlphaFoldDB" id="A0ABD2YQY3"/>
<name>A0ABD2YQY3_9GENT</name>
<dbReference type="Gene3D" id="1.25.10.10">
    <property type="entry name" value="Leucine-rich Repeat Variant"/>
    <property type="match status" value="1"/>
</dbReference>
<dbReference type="PROSITE" id="PS50176">
    <property type="entry name" value="ARM_REPEAT"/>
    <property type="match status" value="1"/>
</dbReference>
<dbReference type="PANTHER" id="PTHR46241">
    <property type="entry name" value="ARMADILLO REPEAT-CONTAINING PROTEIN 4 ARMC4"/>
    <property type="match status" value="1"/>
</dbReference>
<evidence type="ECO:0000256" key="2">
    <source>
        <dbReference type="PROSITE-ProRule" id="PRU00259"/>
    </source>
</evidence>
<comment type="caution">
    <text evidence="3">The sequence shown here is derived from an EMBL/GenBank/DDBJ whole genome shotgun (WGS) entry which is preliminary data.</text>
</comment>
<feature type="repeat" description="ARM" evidence="2">
    <location>
        <begin position="57"/>
        <end position="99"/>
    </location>
</feature>
<dbReference type="PANTHER" id="PTHR46241:SF1">
    <property type="entry name" value="OUTER DYNEIN ARM-DOCKING COMPLEX SUBUNIT 2"/>
    <property type="match status" value="1"/>
</dbReference>
<keyword evidence="4" id="KW-1185">Reference proteome</keyword>
<keyword evidence="1" id="KW-0677">Repeat</keyword>
<organism evidence="3 4">
    <name type="scientific">Cinchona calisaya</name>
    <dbReference type="NCBI Taxonomy" id="153742"/>
    <lineage>
        <taxon>Eukaryota</taxon>
        <taxon>Viridiplantae</taxon>
        <taxon>Streptophyta</taxon>
        <taxon>Embryophyta</taxon>
        <taxon>Tracheophyta</taxon>
        <taxon>Spermatophyta</taxon>
        <taxon>Magnoliopsida</taxon>
        <taxon>eudicotyledons</taxon>
        <taxon>Gunneridae</taxon>
        <taxon>Pentapetalae</taxon>
        <taxon>asterids</taxon>
        <taxon>lamiids</taxon>
        <taxon>Gentianales</taxon>
        <taxon>Rubiaceae</taxon>
        <taxon>Cinchonoideae</taxon>
        <taxon>Cinchoneae</taxon>
        <taxon>Cinchona</taxon>
    </lineage>
</organism>
<evidence type="ECO:0000313" key="4">
    <source>
        <dbReference type="Proteomes" id="UP001630127"/>
    </source>
</evidence>
<evidence type="ECO:0000313" key="3">
    <source>
        <dbReference type="EMBL" id="KAL3508390.1"/>
    </source>
</evidence>
<gene>
    <name evidence="3" type="ORF">ACH5RR_027791</name>
</gene>
<accession>A0ABD2YQY3</accession>
<dbReference type="InterPro" id="IPR000225">
    <property type="entry name" value="Armadillo"/>
</dbReference>
<dbReference type="InterPro" id="IPR016024">
    <property type="entry name" value="ARM-type_fold"/>
</dbReference>
<dbReference type="SUPFAM" id="SSF48371">
    <property type="entry name" value="ARM repeat"/>
    <property type="match status" value="1"/>
</dbReference>
<dbReference type="InterPro" id="IPR011989">
    <property type="entry name" value="ARM-like"/>
</dbReference>
<protein>
    <submittedName>
        <fullName evidence="3">Uncharacterized protein</fullName>
    </submittedName>
</protein>
<reference evidence="3 4" key="1">
    <citation type="submission" date="2024-11" db="EMBL/GenBank/DDBJ databases">
        <title>A near-complete genome assembly of Cinchona calisaya.</title>
        <authorList>
            <person name="Lian D.C."/>
            <person name="Zhao X.W."/>
            <person name="Wei L."/>
        </authorList>
    </citation>
    <scope>NUCLEOTIDE SEQUENCE [LARGE SCALE GENOMIC DNA]</scope>
    <source>
        <tissue evidence="3">Nenye</tissue>
    </source>
</reference>
<proteinExistence type="predicted"/>
<dbReference type="Proteomes" id="UP001630127">
    <property type="component" value="Unassembled WGS sequence"/>
</dbReference>
<dbReference type="EMBL" id="JBJUIK010000012">
    <property type="protein sequence ID" value="KAL3508390.1"/>
    <property type="molecule type" value="Genomic_DNA"/>
</dbReference>
<evidence type="ECO:0000256" key="1">
    <source>
        <dbReference type="ARBA" id="ARBA00022737"/>
    </source>
</evidence>